<dbReference type="EMBL" id="CAMXCT010000853">
    <property type="protein sequence ID" value="CAI3984010.1"/>
    <property type="molecule type" value="Genomic_DNA"/>
</dbReference>
<gene>
    <name evidence="2" type="ORF">C1SCF055_LOCUS11567</name>
</gene>
<sequence>MSESQVSFKVSMMSGVEGSVTGDASEKVLDVRSRILEALNLDGLSLSLFLDSAEGEEVKDAQSIADLSGRSVLAVVQSEPEWCTNKFFKQAYIRGRRCGMEETSEDTDLKVHAGGTFTYSHKFHDHDAECGYNHDTNVTAKGQWKVRWDASKKVEVLELKGEATKHDRQHVGRGCYDDWDRDSNDGEGEPDEEEEDTSAGDRNYDRTTTEVFCMRLSKDVLMTEDKGRHTRGGWKVSSLGE</sequence>
<feature type="compositionally biased region" description="Acidic residues" evidence="1">
    <location>
        <begin position="185"/>
        <end position="198"/>
    </location>
</feature>
<feature type="compositionally biased region" description="Basic and acidic residues" evidence="1">
    <location>
        <begin position="175"/>
        <end position="184"/>
    </location>
</feature>
<protein>
    <submittedName>
        <fullName evidence="3">C2H2-type domain-containing protein</fullName>
    </submittedName>
</protein>
<feature type="region of interest" description="Disordered" evidence="1">
    <location>
        <begin position="175"/>
        <end position="206"/>
    </location>
</feature>
<evidence type="ECO:0000313" key="2">
    <source>
        <dbReference type="EMBL" id="CAI3984010.1"/>
    </source>
</evidence>
<dbReference type="EMBL" id="CAMXCT030000853">
    <property type="protein sequence ID" value="CAL4771322.1"/>
    <property type="molecule type" value="Genomic_DNA"/>
</dbReference>
<comment type="caution">
    <text evidence="2">The sequence shown here is derived from an EMBL/GenBank/DDBJ whole genome shotgun (WGS) entry which is preliminary data.</text>
</comment>
<dbReference type="OrthoDB" id="430344at2759"/>
<reference evidence="3 4" key="2">
    <citation type="submission" date="2024-05" db="EMBL/GenBank/DDBJ databases">
        <authorList>
            <person name="Chen Y."/>
            <person name="Shah S."/>
            <person name="Dougan E. K."/>
            <person name="Thang M."/>
            <person name="Chan C."/>
        </authorList>
    </citation>
    <scope>NUCLEOTIDE SEQUENCE [LARGE SCALE GENOMIC DNA]</scope>
</reference>
<proteinExistence type="predicted"/>
<reference evidence="2" key="1">
    <citation type="submission" date="2022-10" db="EMBL/GenBank/DDBJ databases">
        <authorList>
            <person name="Chen Y."/>
            <person name="Dougan E. K."/>
            <person name="Chan C."/>
            <person name="Rhodes N."/>
            <person name="Thang M."/>
        </authorList>
    </citation>
    <scope>NUCLEOTIDE SEQUENCE</scope>
</reference>
<dbReference type="AlphaFoldDB" id="A0A9P1C3X7"/>
<evidence type="ECO:0000313" key="3">
    <source>
        <dbReference type="EMBL" id="CAL4771322.1"/>
    </source>
</evidence>
<name>A0A9P1C3X7_9DINO</name>
<accession>A0A9P1C3X7</accession>
<evidence type="ECO:0000313" key="4">
    <source>
        <dbReference type="Proteomes" id="UP001152797"/>
    </source>
</evidence>
<organism evidence="2">
    <name type="scientific">Cladocopium goreaui</name>
    <dbReference type="NCBI Taxonomy" id="2562237"/>
    <lineage>
        <taxon>Eukaryota</taxon>
        <taxon>Sar</taxon>
        <taxon>Alveolata</taxon>
        <taxon>Dinophyceae</taxon>
        <taxon>Suessiales</taxon>
        <taxon>Symbiodiniaceae</taxon>
        <taxon>Cladocopium</taxon>
    </lineage>
</organism>
<dbReference type="Proteomes" id="UP001152797">
    <property type="component" value="Unassembled WGS sequence"/>
</dbReference>
<evidence type="ECO:0000256" key="1">
    <source>
        <dbReference type="SAM" id="MobiDB-lite"/>
    </source>
</evidence>
<keyword evidence="4" id="KW-1185">Reference proteome</keyword>
<dbReference type="EMBL" id="CAMXCT020000853">
    <property type="protein sequence ID" value="CAL1137385.1"/>
    <property type="molecule type" value="Genomic_DNA"/>
</dbReference>